<dbReference type="AlphaFoldDB" id="A0A562XCA9"/>
<comment type="caution">
    <text evidence="1">The sequence shown here is derived from an EMBL/GenBank/DDBJ whole genome shotgun (WGS) entry which is preliminary data.</text>
</comment>
<dbReference type="RefSeq" id="WP_111949719.1">
    <property type="nucleotide sequence ID" value="NZ_VOAP01000016.1"/>
</dbReference>
<dbReference type="EMBL" id="VOAP01000016">
    <property type="protein sequence ID" value="TWO19772.1"/>
    <property type="molecule type" value="Genomic_DNA"/>
</dbReference>
<protein>
    <submittedName>
        <fullName evidence="1">Copper resistance protein NlpE</fullName>
    </submittedName>
</protein>
<reference evidence="1 2" key="1">
    <citation type="submission" date="2019-07" db="EMBL/GenBank/DDBJ databases">
        <title>Rapid identification of Enteric Bacteria from Whole Genome Sequences (WGS) using Average Nucleotide Identity (ANI).</title>
        <authorList>
            <person name="Lane C."/>
        </authorList>
    </citation>
    <scope>NUCLEOTIDE SEQUENCE [LARGE SCALE GENOMIC DNA]</scope>
    <source>
        <strain evidence="1 2">D2411</strain>
    </source>
</reference>
<dbReference type="InterPro" id="IPR007298">
    <property type="entry name" value="Cu-R_lipoprotein_NlpE"/>
</dbReference>
<proteinExistence type="predicted"/>
<sequence length="120" mass="13445">MKNTLLSLVAFTLLIGCSSPQNKTKTFKTSLPCADCDEIVSVLVLDDNGSFVLSETYVKDTNETFTKNGVYSVEGDIIVIPSDDETLRFKKDGENLNRLDFEGNLVEGEFRDNYNYKLSK</sequence>
<name>A0A562XCA9_CAMHY</name>
<dbReference type="PROSITE" id="PS51257">
    <property type="entry name" value="PROKAR_LIPOPROTEIN"/>
    <property type="match status" value="1"/>
</dbReference>
<gene>
    <name evidence="1" type="ORF">YZ82_06710</name>
</gene>
<evidence type="ECO:0000313" key="1">
    <source>
        <dbReference type="EMBL" id="TWO19772.1"/>
    </source>
</evidence>
<dbReference type="Proteomes" id="UP000321812">
    <property type="component" value="Unassembled WGS sequence"/>
</dbReference>
<organism evidence="1 2">
    <name type="scientific">Campylobacter hyointestinalis</name>
    <dbReference type="NCBI Taxonomy" id="198"/>
    <lineage>
        <taxon>Bacteria</taxon>
        <taxon>Pseudomonadati</taxon>
        <taxon>Campylobacterota</taxon>
        <taxon>Epsilonproteobacteria</taxon>
        <taxon>Campylobacterales</taxon>
        <taxon>Campylobacteraceae</taxon>
        <taxon>Campylobacter</taxon>
    </lineage>
</organism>
<dbReference type="Gene3D" id="2.40.128.640">
    <property type="match status" value="1"/>
</dbReference>
<evidence type="ECO:0000313" key="2">
    <source>
        <dbReference type="Proteomes" id="UP000321812"/>
    </source>
</evidence>
<dbReference type="GeneID" id="56510171"/>
<accession>A0A562XCA9</accession>
<dbReference type="Pfam" id="PF04170">
    <property type="entry name" value="NlpE"/>
    <property type="match status" value="1"/>
</dbReference>